<gene>
    <name evidence="1" type="ORF">UPYG_G00076730</name>
</gene>
<organism evidence="1 2">
    <name type="scientific">Umbra pygmaea</name>
    <name type="common">Eastern mudminnow</name>
    <dbReference type="NCBI Taxonomy" id="75934"/>
    <lineage>
        <taxon>Eukaryota</taxon>
        <taxon>Metazoa</taxon>
        <taxon>Chordata</taxon>
        <taxon>Craniata</taxon>
        <taxon>Vertebrata</taxon>
        <taxon>Euteleostomi</taxon>
        <taxon>Actinopterygii</taxon>
        <taxon>Neopterygii</taxon>
        <taxon>Teleostei</taxon>
        <taxon>Protacanthopterygii</taxon>
        <taxon>Esociformes</taxon>
        <taxon>Umbridae</taxon>
        <taxon>Umbra</taxon>
    </lineage>
</organism>
<dbReference type="AlphaFoldDB" id="A0ABD0XGC5"/>
<evidence type="ECO:0000313" key="1">
    <source>
        <dbReference type="EMBL" id="KAL1006767.1"/>
    </source>
</evidence>
<evidence type="ECO:0000313" key="2">
    <source>
        <dbReference type="Proteomes" id="UP001557470"/>
    </source>
</evidence>
<keyword evidence="2" id="KW-1185">Reference proteome</keyword>
<dbReference type="EMBL" id="JAGEUA010000002">
    <property type="protein sequence ID" value="KAL1006767.1"/>
    <property type="molecule type" value="Genomic_DNA"/>
</dbReference>
<comment type="caution">
    <text evidence="1">The sequence shown here is derived from an EMBL/GenBank/DDBJ whole genome shotgun (WGS) entry which is preliminary data.</text>
</comment>
<proteinExistence type="predicted"/>
<protein>
    <submittedName>
        <fullName evidence="1">Uncharacterized protein</fullName>
    </submittedName>
</protein>
<dbReference type="Proteomes" id="UP001557470">
    <property type="component" value="Unassembled WGS sequence"/>
</dbReference>
<accession>A0ABD0XGC5</accession>
<reference evidence="1 2" key="1">
    <citation type="submission" date="2024-06" db="EMBL/GenBank/DDBJ databases">
        <authorList>
            <person name="Pan Q."/>
            <person name="Wen M."/>
            <person name="Jouanno E."/>
            <person name="Zahm M."/>
            <person name="Klopp C."/>
            <person name="Cabau C."/>
            <person name="Louis A."/>
            <person name="Berthelot C."/>
            <person name="Parey E."/>
            <person name="Roest Crollius H."/>
            <person name="Montfort J."/>
            <person name="Robinson-Rechavi M."/>
            <person name="Bouchez O."/>
            <person name="Lampietro C."/>
            <person name="Lopez Roques C."/>
            <person name="Donnadieu C."/>
            <person name="Postlethwait J."/>
            <person name="Bobe J."/>
            <person name="Verreycken H."/>
            <person name="Guiguen Y."/>
        </authorList>
    </citation>
    <scope>NUCLEOTIDE SEQUENCE [LARGE SCALE GENOMIC DNA]</scope>
    <source>
        <strain evidence="1">Up_M1</strain>
        <tissue evidence="1">Testis</tissue>
    </source>
</reference>
<sequence length="98" mass="11333">MPNVEVPLSQDCKWQPIGVSVPFPSTSRTSTQRSDAACVKQRDAVEEQRFWNCCSERTDTLRPNLTKCRLSIVGFLQLKRNFCGRYWLELQTLPDPEK</sequence>
<name>A0ABD0XGC5_UMBPY</name>